<dbReference type="OrthoDB" id="5885340at2759"/>
<evidence type="ECO:0000313" key="3">
    <source>
        <dbReference type="Proteomes" id="UP000298663"/>
    </source>
</evidence>
<evidence type="ECO:0000256" key="1">
    <source>
        <dbReference type="SAM" id="Phobius"/>
    </source>
</evidence>
<feature type="transmembrane region" description="Helical" evidence="1">
    <location>
        <begin position="54"/>
        <end position="77"/>
    </location>
</feature>
<protein>
    <submittedName>
        <fullName evidence="2">Uncharacterized protein</fullName>
    </submittedName>
</protein>
<proteinExistence type="predicted"/>
<dbReference type="EMBL" id="AZBU02000005">
    <property type="protein sequence ID" value="TKR77134.1"/>
    <property type="molecule type" value="Genomic_DNA"/>
</dbReference>
<dbReference type="Proteomes" id="UP000298663">
    <property type="component" value="Unassembled WGS sequence"/>
</dbReference>
<gene>
    <name evidence="2" type="ORF">L596_018158</name>
</gene>
<keyword evidence="3" id="KW-1185">Reference proteome</keyword>
<keyword evidence="1" id="KW-0472">Membrane</keyword>
<reference evidence="2 3" key="1">
    <citation type="journal article" date="2015" name="Genome Biol.">
        <title>Comparative genomics of Steinernema reveals deeply conserved gene regulatory networks.</title>
        <authorList>
            <person name="Dillman A.R."/>
            <person name="Macchietto M."/>
            <person name="Porter C.F."/>
            <person name="Rogers A."/>
            <person name="Williams B."/>
            <person name="Antoshechkin I."/>
            <person name="Lee M.M."/>
            <person name="Goodwin Z."/>
            <person name="Lu X."/>
            <person name="Lewis E.E."/>
            <person name="Goodrich-Blair H."/>
            <person name="Stock S.P."/>
            <person name="Adams B.J."/>
            <person name="Sternberg P.W."/>
            <person name="Mortazavi A."/>
        </authorList>
    </citation>
    <scope>NUCLEOTIDE SEQUENCE [LARGE SCALE GENOMIC DNA]</scope>
    <source>
        <strain evidence="2 3">ALL</strain>
    </source>
</reference>
<feature type="transmembrane region" description="Helical" evidence="1">
    <location>
        <begin position="117"/>
        <end position="137"/>
    </location>
</feature>
<comment type="caution">
    <text evidence="2">The sequence shown here is derived from an EMBL/GenBank/DDBJ whole genome shotgun (WGS) entry which is preliminary data.</text>
</comment>
<feature type="transmembrane region" description="Helical" evidence="1">
    <location>
        <begin position="22"/>
        <end position="42"/>
    </location>
</feature>
<evidence type="ECO:0000313" key="2">
    <source>
        <dbReference type="EMBL" id="TKR77134.1"/>
    </source>
</evidence>
<name>A0A4U5N4A9_STECR</name>
<reference evidence="2 3" key="2">
    <citation type="journal article" date="2019" name="G3 (Bethesda)">
        <title>Hybrid Assembly of the Genome of the Entomopathogenic Nematode Steinernema carpocapsae Identifies the X-Chromosome.</title>
        <authorList>
            <person name="Serra L."/>
            <person name="Macchietto M."/>
            <person name="Macias-Munoz A."/>
            <person name="McGill C.J."/>
            <person name="Rodriguez I.M."/>
            <person name="Rodriguez B."/>
            <person name="Murad R."/>
            <person name="Mortazavi A."/>
        </authorList>
    </citation>
    <scope>NUCLEOTIDE SEQUENCE [LARGE SCALE GENOMIC DNA]</scope>
    <source>
        <strain evidence="2 3">ALL</strain>
    </source>
</reference>
<accession>A0A4U5N4A9</accession>
<keyword evidence="1" id="KW-0812">Transmembrane</keyword>
<sequence length="237" mass="27202">MVLRIPSHVDERVQGQIRLKQGLIMVFAIPGIFLPMFTIYAYKIKTPRHFLWWICWLSAHNLHTVITAIVDVLKIFALNPYNPYVFFQRGREAIVNPTPYYTARELLGLTKLLTVPYSIYIVHVVFMFYCDCLLYAWHKYVSSCEDGQIGNPSESLSMPEIANSETSTATSTDRETLKSPFGPMRCLVCSRRLSSKHTVVSLRKWRSYGSSETHSHSMQVDYCMLTSDSTDYASTMS</sequence>
<organism evidence="2 3">
    <name type="scientific">Steinernema carpocapsae</name>
    <name type="common">Entomopathogenic nematode</name>
    <dbReference type="NCBI Taxonomy" id="34508"/>
    <lineage>
        <taxon>Eukaryota</taxon>
        <taxon>Metazoa</taxon>
        <taxon>Ecdysozoa</taxon>
        <taxon>Nematoda</taxon>
        <taxon>Chromadorea</taxon>
        <taxon>Rhabditida</taxon>
        <taxon>Tylenchina</taxon>
        <taxon>Panagrolaimomorpha</taxon>
        <taxon>Strongyloidoidea</taxon>
        <taxon>Steinernematidae</taxon>
        <taxon>Steinernema</taxon>
    </lineage>
</organism>
<dbReference type="AlphaFoldDB" id="A0A4U5N4A9"/>
<keyword evidence="1" id="KW-1133">Transmembrane helix</keyword>